<dbReference type="EMBL" id="JAVRHK010000001">
    <property type="protein sequence ID" value="MDT0675279.1"/>
    <property type="molecule type" value="Genomic_DNA"/>
</dbReference>
<comment type="caution">
    <text evidence="1">The sequence shown here is derived from an EMBL/GenBank/DDBJ whole genome shotgun (WGS) entry which is preliminary data.</text>
</comment>
<keyword evidence="2" id="KW-1185">Reference proteome</keyword>
<evidence type="ECO:0000313" key="1">
    <source>
        <dbReference type="EMBL" id="MDT0675279.1"/>
    </source>
</evidence>
<protein>
    <submittedName>
        <fullName evidence="1">Uncharacterized protein</fullName>
    </submittedName>
</protein>
<proteinExistence type="predicted"/>
<organism evidence="1 2">
    <name type="scientific">Autumnicola musiva</name>
    <dbReference type="NCBI Taxonomy" id="3075589"/>
    <lineage>
        <taxon>Bacteria</taxon>
        <taxon>Pseudomonadati</taxon>
        <taxon>Bacteroidota</taxon>
        <taxon>Flavobacteriia</taxon>
        <taxon>Flavobacteriales</taxon>
        <taxon>Flavobacteriaceae</taxon>
        <taxon>Autumnicola</taxon>
    </lineage>
</organism>
<dbReference type="Proteomes" id="UP001262582">
    <property type="component" value="Unassembled WGS sequence"/>
</dbReference>
<name>A0ABU3D1C9_9FLAO</name>
<sequence>MRNLLMGFMLFGFSLLNTQQKKSEYSPIEETICPGEIFSFRGSSVKFKKVISDSRCPKQVSCIWAGEVKLLLEFFEDGTSLGEHVVSGINIPFNDFFGKDNVLSSLKVYPYPEINDTIEPSEYSLQLKISENRPD</sequence>
<gene>
    <name evidence="1" type="ORF">RM539_01615</name>
</gene>
<evidence type="ECO:0000313" key="2">
    <source>
        <dbReference type="Proteomes" id="UP001262582"/>
    </source>
</evidence>
<accession>A0ABU3D1C9</accession>
<dbReference type="RefSeq" id="WP_311501729.1">
    <property type="nucleotide sequence ID" value="NZ_JAVRHK010000001.1"/>
</dbReference>
<reference evidence="1 2" key="1">
    <citation type="submission" date="2023-09" db="EMBL/GenBank/DDBJ databases">
        <authorList>
            <person name="Rey-Velasco X."/>
        </authorList>
    </citation>
    <scope>NUCLEOTIDE SEQUENCE [LARGE SCALE GENOMIC DNA]</scope>
    <source>
        <strain evidence="1 2">F117</strain>
    </source>
</reference>